<dbReference type="AlphaFoldDB" id="H1Z4C0"/>
<dbReference type="Gene3D" id="2.130.10.10">
    <property type="entry name" value="YVTN repeat-like/Quinoprotein amine dehydrogenase"/>
    <property type="match status" value="2"/>
</dbReference>
<dbReference type="EMBL" id="CM001436">
    <property type="protein sequence ID" value="EHQ36668.1"/>
    <property type="molecule type" value="Genomic_DNA"/>
</dbReference>
<name>H1Z4C0_9EURY</name>
<gene>
    <name evidence="1" type="ORF">Metlim_2627</name>
</gene>
<organism evidence="1 2">
    <name type="scientific">Methanoplanus limicola DSM 2279</name>
    <dbReference type="NCBI Taxonomy" id="937775"/>
    <lineage>
        <taxon>Archaea</taxon>
        <taxon>Methanobacteriati</taxon>
        <taxon>Methanobacteriota</taxon>
        <taxon>Stenosarchaea group</taxon>
        <taxon>Methanomicrobia</taxon>
        <taxon>Methanomicrobiales</taxon>
        <taxon>Methanomicrobiaceae</taxon>
        <taxon>Methanoplanus</taxon>
    </lineage>
</organism>
<dbReference type="Proteomes" id="UP000005741">
    <property type="component" value="Chromosome"/>
</dbReference>
<evidence type="ECO:0000313" key="2">
    <source>
        <dbReference type="Proteomes" id="UP000005741"/>
    </source>
</evidence>
<accession>H1Z4C0</accession>
<protein>
    <submittedName>
        <fullName evidence="1">Two component regulator propeller domain-containing protein</fullName>
    </submittedName>
</protein>
<sequence length="403" mass="44491">MHRILSSRSLFYCIIILTLFLSASPVSGAVVQFWPGSGSVSTADIRDMAEDSNQILYFATSNGLSVYEKGGWNIIHAERNDGSDNPDSVPYDDYITDVEFDSSGNLWLGYSSALQIYDGYSRPVTISGNDRFFVRNDINELEPVGEAMFVSTGTSGLYRYYDGDWFWFKPYSESGPDANFIIDMASDRRDNTLYIVSKYSGAFLLENSTGTSPRFEKIDPGLLPVGCEDVVSNPLGGVIFFNSSEAVVFYGDGNVHNFLNLSMLPSGAGKINDIAVLHDGRTSAATDYGLVLLYGGVVVDHVTRYDGIAENNIKKVFPDSLGRVWFSTKKTVGYYYSPVYTQFSSAEFVLNREFGGMSPAGSEDMGDYPVSSDESYSKNMPDSSDLYSEKSFIDVIIGVLWPF</sequence>
<evidence type="ECO:0000313" key="1">
    <source>
        <dbReference type="EMBL" id="EHQ36668.1"/>
    </source>
</evidence>
<dbReference type="InterPro" id="IPR015943">
    <property type="entry name" value="WD40/YVTN_repeat-like_dom_sf"/>
</dbReference>
<dbReference type="HOGENOM" id="CLU_053802_0_0_2"/>
<reference evidence="1 2" key="1">
    <citation type="submission" date="2011-10" db="EMBL/GenBank/DDBJ databases">
        <title>The Improved High-Quality Draft genome of Methanoplanus limicola DSM 2279.</title>
        <authorList>
            <consortium name="US DOE Joint Genome Institute (JGI-PGF)"/>
            <person name="Lucas S."/>
            <person name="Copeland A."/>
            <person name="Lapidus A."/>
            <person name="Glavina del Rio T."/>
            <person name="Dalin E."/>
            <person name="Tice H."/>
            <person name="Bruce D."/>
            <person name="Goodwin L."/>
            <person name="Pitluck S."/>
            <person name="Peters L."/>
            <person name="Mikhailova N."/>
            <person name="Lu M."/>
            <person name="Kyrpides N."/>
            <person name="Mavromatis K."/>
            <person name="Ivanova N."/>
            <person name="Markowitz V."/>
            <person name="Cheng J.-F."/>
            <person name="Hugenholtz P."/>
            <person name="Woyke T."/>
            <person name="Wu D."/>
            <person name="Wirth R."/>
            <person name="Brambilla E.-M."/>
            <person name="Klenk H.-P."/>
            <person name="Eisen J.A."/>
        </authorList>
    </citation>
    <scope>NUCLEOTIDE SEQUENCE [LARGE SCALE GENOMIC DNA]</scope>
    <source>
        <strain evidence="1 2">DSM 2279</strain>
    </source>
</reference>
<dbReference type="SUPFAM" id="SSF63829">
    <property type="entry name" value="Calcium-dependent phosphotriesterase"/>
    <property type="match status" value="1"/>
</dbReference>
<dbReference type="STRING" id="937775.Metlim_2627"/>
<keyword evidence="2" id="KW-1185">Reference proteome</keyword>
<dbReference type="InParanoid" id="H1Z4C0"/>
<proteinExistence type="predicted"/>